<dbReference type="Gene3D" id="3.40.50.150">
    <property type="entry name" value="Vaccinia Virus protein VP39"/>
    <property type="match status" value="1"/>
</dbReference>
<dbReference type="Pfam" id="PF05485">
    <property type="entry name" value="THAP"/>
    <property type="match status" value="1"/>
</dbReference>
<dbReference type="GO" id="GO:0003677">
    <property type="term" value="F:DNA binding"/>
    <property type="evidence" value="ECO:0007669"/>
    <property type="project" value="UniProtKB-UniRule"/>
</dbReference>
<dbReference type="InterPro" id="IPR038441">
    <property type="entry name" value="THAP_Znf_sf"/>
</dbReference>
<keyword evidence="2 5" id="KW-0863">Zinc-finger</keyword>
<dbReference type="Gene3D" id="6.20.210.20">
    <property type="entry name" value="THAP domain"/>
    <property type="match status" value="1"/>
</dbReference>
<evidence type="ECO:0000256" key="5">
    <source>
        <dbReference type="PROSITE-ProRule" id="PRU00309"/>
    </source>
</evidence>
<dbReference type="AlphaFoldDB" id="A0A2B4RWN7"/>
<evidence type="ECO:0000256" key="6">
    <source>
        <dbReference type="SAM" id="MobiDB-lite"/>
    </source>
</evidence>
<name>A0A2B4RWN7_STYPI</name>
<keyword evidence="1" id="KW-0479">Metal-binding</keyword>
<proteinExistence type="predicted"/>
<dbReference type="SMART" id="SM00980">
    <property type="entry name" value="THAP"/>
    <property type="match status" value="1"/>
</dbReference>
<feature type="domain" description="THAP-type" evidence="7">
    <location>
        <begin position="8"/>
        <end position="95"/>
    </location>
</feature>
<feature type="region of interest" description="Disordered" evidence="6">
    <location>
        <begin position="104"/>
        <end position="166"/>
    </location>
</feature>
<dbReference type="PANTHER" id="PTHR46927">
    <property type="entry name" value="AGAP005574-PA"/>
    <property type="match status" value="1"/>
</dbReference>
<gene>
    <name evidence="8" type="primary">hnmt-a</name>
    <name evidence="8" type="ORF">AWC38_SpisGene13474</name>
</gene>
<reference evidence="9" key="1">
    <citation type="journal article" date="2017" name="bioRxiv">
        <title>Comparative analysis of the genomes of Stylophora pistillata and Acropora digitifera provides evidence for extensive differences between species of corals.</title>
        <authorList>
            <person name="Voolstra C.R."/>
            <person name="Li Y."/>
            <person name="Liew Y.J."/>
            <person name="Baumgarten S."/>
            <person name="Zoccola D."/>
            <person name="Flot J.-F."/>
            <person name="Tambutte S."/>
            <person name="Allemand D."/>
            <person name="Aranda M."/>
        </authorList>
    </citation>
    <scope>NUCLEOTIDE SEQUENCE [LARGE SCALE GENOMIC DNA]</scope>
</reference>
<evidence type="ECO:0000313" key="8">
    <source>
        <dbReference type="EMBL" id="PFX22031.1"/>
    </source>
</evidence>
<dbReference type="EMBL" id="LSMT01000254">
    <property type="protein sequence ID" value="PFX22031.1"/>
    <property type="molecule type" value="Genomic_DNA"/>
</dbReference>
<dbReference type="OrthoDB" id="5984880at2759"/>
<evidence type="ECO:0000313" key="9">
    <source>
        <dbReference type="Proteomes" id="UP000225706"/>
    </source>
</evidence>
<dbReference type="InterPro" id="IPR029063">
    <property type="entry name" value="SAM-dependent_MTases_sf"/>
</dbReference>
<organism evidence="8 9">
    <name type="scientific">Stylophora pistillata</name>
    <name type="common">Smooth cauliflower coral</name>
    <dbReference type="NCBI Taxonomy" id="50429"/>
    <lineage>
        <taxon>Eukaryota</taxon>
        <taxon>Metazoa</taxon>
        <taxon>Cnidaria</taxon>
        <taxon>Anthozoa</taxon>
        <taxon>Hexacorallia</taxon>
        <taxon>Scleractinia</taxon>
        <taxon>Astrocoeniina</taxon>
        <taxon>Pocilloporidae</taxon>
        <taxon>Stylophora</taxon>
    </lineage>
</organism>
<dbReference type="SUPFAM" id="SSF53335">
    <property type="entry name" value="S-adenosyl-L-methionine-dependent methyltransferases"/>
    <property type="match status" value="1"/>
</dbReference>
<dbReference type="GO" id="GO:0032259">
    <property type="term" value="P:methylation"/>
    <property type="evidence" value="ECO:0007669"/>
    <property type="project" value="UniProtKB-KW"/>
</dbReference>
<dbReference type="InterPro" id="IPR006612">
    <property type="entry name" value="THAP_Znf"/>
</dbReference>
<keyword evidence="8" id="KW-0808">Transferase</keyword>
<evidence type="ECO:0000256" key="2">
    <source>
        <dbReference type="ARBA" id="ARBA00022771"/>
    </source>
</evidence>
<dbReference type="CDD" id="cd02440">
    <property type="entry name" value="AdoMet_MTases"/>
    <property type="match status" value="1"/>
</dbReference>
<dbReference type="GO" id="GO:0008168">
    <property type="term" value="F:methyltransferase activity"/>
    <property type="evidence" value="ECO:0007669"/>
    <property type="project" value="UniProtKB-KW"/>
</dbReference>
<keyword evidence="4 5" id="KW-0238">DNA-binding</keyword>
<dbReference type="GO" id="GO:0008270">
    <property type="term" value="F:zinc ion binding"/>
    <property type="evidence" value="ECO:0007669"/>
    <property type="project" value="UniProtKB-KW"/>
</dbReference>
<evidence type="ECO:0000259" key="7">
    <source>
        <dbReference type="PROSITE" id="PS50950"/>
    </source>
</evidence>
<evidence type="ECO:0000256" key="4">
    <source>
        <dbReference type="ARBA" id="ARBA00023125"/>
    </source>
</evidence>
<accession>A0A2B4RWN7</accession>
<protein>
    <submittedName>
        <fullName evidence="8">Histamine N-methyltransferase A</fullName>
    </submittedName>
</protein>
<dbReference type="Proteomes" id="UP000225706">
    <property type="component" value="Unassembled WGS sequence"/>
</dbReference>
<comment type="caution">
    <text evidence="8">The sequence shown here is derived from an EMBL/GenBank/DDBJ whole genome shotgun (WGS) entry which is preliminary data.</text>
</comment>
<keyword evidence="3" id="KW-0862">Zinc</keyword>
<evidence type="ECO:0000256" key="1">
    <source>
        <dbReference type="ARBA" id="ARBA00022723"/>
    </source>
</evidence>
<dbReference type="STRING" id="50429.A0A2B4RWN7"/>
<dbReference type="PANTHER" id="PTHR46927:SF3">
    <property type="entry name" value="THAP-TYPE DOMAIN-CONTAINING PROTEIN"/>
    <property type="match status" value="1"/>
</dbReference>
<evidence type="ECO:0000256" key="3">
    <source>
        <dbReference type="ARBA" id="ARBA00022833"/>
    </source>
</evidence>
<keyword evidence="9" id="KW-1185">Reference proteome</keyword>
<keyword evidence="8" id="KW-0489">Methyltransferase</keyword>
<sequence length="654" mass="73209">MNKSKSPQNRYCCVSLCDQKGSTGPNGEKVGFFSIPTEKHLREQWLHAIRRELGNHFSITDSTKVCSLHFKDEHLKKIFGIGRLKYVQGAVPSVFAWKRSSPRKRPLPKLRASYPTGEKKARASLDLSAVPDPLSTTSQDIKKDPDPSSETWQDIGAIPGTSSETVDSEGIASENVSDVSDNQVSYEDLQRQLAEMKLNYSKKVKKKLYNLKPGECEGAITEESKNRFLAIWKNITDKSVIFKAVGEEEESHDVHDLPLPLNQVAEKFALKHKGEGEEEKIELTTVSDTANQNARSPTEKAKRSLIITSKGSCPSFSFLWGPSFLNFGDSSMVISEYFSGFSASVCLSPFQRLHSMNSSAAKEEPYVKRLNLFLKKSGCREAMTEFVEEVATHVTKKIATDHFRGNPVFRVLGVGSGTGETDLRILTGISNVLGQSHQMNMPSVHSVIVEPSQEMISEYKAATTALPQPLVKSSADVTFEWCAMTLEKFIESFPKVESFNIIHFVASLYYMDAELSLRSCYQKLFPGGAMFCTVVPEESFFPQISKKLHTKVDLGSAQKLYSEEDVVGIAARNNWRYEKLWKAQYIADITSCFDELSKEGGILLDFLTHQEEFRTTADKISYQEAMNFLDAVSTTDDNGRKIIRPEMTAVVIYK</sequence>
<dbReference type="SUPFAM" id="SSF57716">
    <property type="entry name" value="Glucocorticoid receptor-like (DNA-binding domain)"/>
    <property type="match status" value="1"/>
</dbReference>
<dbReference type="PROSITE" id="PS50950">
    <property type="entry name" value="ZF_THAP"/>
    <property type="match status" value="1"/>
</dbReference>
<dbReference type="SMART" id="SM00692">
    <property type="entry name" value="DM3"/>
    <property type="match status" value="1"/>
</dbReference>
<dbReference type="InterPro" id="IPR052224">
    <property type="entry name" value="THAP_domain_protein"/>
</dbReference>